<dbReference type="InterPro" id="IPR000297">
    <property type="entry name" value="PPIase_PpiC"/>
</dbReference>
<sequence>MKRALSAAMCFALALGLLAGCGSLDEVELDVSEPPTASTEPTDTAALELDWDAAREKYDPETTVLTVDGDEVNWGEFFYWLNYCYTSYAASMGAVSDFDTPYIYDNSMTIGSMLIDAAKSYCVQYHALEVNAAKEGVELTEEDEEALQALLESDIKDIVGEDGTEEELFATLDEIYVSRELYDFMNRAAALYSRAYTTLYGGAGEKLTEQEVMDKAQEYGYMTAKHILILTTDSEGEALDEAAKAEKLAEAQDVYDQLKDKSGEELETAFDTLMQEKSEDTGLASFPDGYCFTTGEMVEEFETATAALEPGQLSEIVESDFGYHIILRLPLTPEDKVMQFDSAGTPYTIRAVVAANLYNDRFSGWIENAETSWSAVFEDLDLKELFGL</sequence>
<evidence type="ECO:0000256" key="1">
    <source>
        <dbReference type="PROSITE-ProRule" id="PRU00278"/>
    </source>
</evidence>
<feature type="signal peptide" evidence="2">
    <location>
        <begin position="1"/>
        <end position="19"/>
    </location>
</feature>
<dbReference type="PROSITE" id="PS51257">
    <property type="entry name" value="PROKAR_LIPOPROTEIN"/>
    <property type="match status" value="1"/>
</dbReference>
<keyword evidence="1 4" id="KW-0413">Isomerase</keyword>
<reference evidence="4" key="1">
    <citation type="submission" date="2020-10" db="EMBL/GenBank/DDBJ databases">
        <authorList>
            <person name="Gilroy R."/>
        </authorList>
    </citation>
    <scope>NUCLEOTIDE SEQUENCE</scope>
    <source>
        <strain evidence="4">ChiHecec3B27-6122</strain>
    </source>
</reference>
<evidence type="ECO:0000313" key="5">
    <source>
        <dbReference type="Proteomes" id="UP000886876"/>
    </source>
</evidence>
<proteinExistence type="predicted"/>
<name>A0A9D1K949_9FIRM</name>
<feature type="chain" id="PRO_5038351417" evidence="2">
    <location>
        <begin position="20"/>
        <end position="388"/>
    </location>
</feature>
<comment type="caution">
    <text evidence="4">The sequence shown here is derived from an EMBL/GenBank/DDBJ whole genome shotgun (WGS) entry which is preliminary data.</text>
</comment>
<dbReference type="AlphaFoldDB" id="A0A9D1K949"/>
<evidence type="ECO:0000256" key="2">
    <source>
        <dbReference type="SAM" id="SignalP"/>
    </source>
</evidence>
<organism evidence="4 5">
    <name type="scientific">Candidatus Scatomorpha pullistercoris</name>
    <dbReference type="NCBI Taxonomy" id="2840929"/>
    <lineage>
        <taxon>Bacteria</taxon>
        <taxon>Bacillati</taxon>
        <taxon>Bacillota</taxon>
        <taxon>Clostridia</taxon>
        <taxon>Eubacteriales</taxon>
        <taxon>Candidatus Scatomorpha</taxon>
    </lineage>
</organism>
<dbReference type="Gene3D" id="3.10.50.40">
    <property type="match status" value="1"/>
</dbReference>
<dbReference type="EMBL" id="DVJS01000059">
    <property type="protein sequence ID" value="HIS96867.1"/>
    <property type="molecule type" value="Genomic_DNA"/>
</dbReference>
<dbReference type="PROSITE" id="PS50198">
    <property type="entry name" value="PPIC_PPIASE_2"/>
    <property type="match status" value="1"/>
</dbReference>
<dbReference type="PANTHER" id="PTHR47245:SF2">
    <property type="entry name" value="PEPTIDYL-PROLYL CIS-TRANS ISOMERASE HP_0175-RELATED"/>
    <property type="match status" value="1"/>
</dbReference>
<dbReference type="PANTHER" id="PTHR47245">
    <property type="entry name" value="PEPTIDYLPROLYL ISOMERASE"/>
    <property type="match status" value="1"/>
</dbReference>
<dbReference type="Proteomes" id="UP000886876">
    <property type="component" value="Unassembled WGS sequence"/>
</dbReference>
<dbReference type="InterPro" id="IPR046357">
    <property type="entry name" value="PPIase_dom_sf"/>
</dbReference>
<dbReference type="Pfam" id="PF00639">
    <property type="entry name" value="Rotamase"/>
    <property type="match status" value="1"/>
</dbReference>
<evidence type="ECO:0000259" key="3">
    <source>
        <dbReference type="PROSITE" id="PS50198"/>
    </source>
</evidence>
<evidence type="ECO:0000313" key="4">
    <source>
        <dbReference type="EMBL" id="HIS96867.1"/>
    </source>
</evidence>
<feature type="domain" description="PpiC" evidence="3">
    <location>
        <begin position="219"/>
        <end position="330"/>
    </location>
</feature>
<keyword evidence="2" id="KW-0732">Signal</keyword>
<gene>
    <name evidence="4" type="ORF">IAD42_02710</name>
</gene>
<keyword evidence="1" id="KW-0697">Rotamase</keyword>
<reference evidence="4" key="2">
    <citation type="journal article" date="2021" name="PeerJ">
        <title>Extensive microbial diversity within the chicken gut microbiome revealed by metagenomics and culture.</title>
        <authorList>
            <person name="Gilroy R."/>
            <person name="Ravi A."/>
            <person name="Getino M."/>
            <person name="Pursley I."/>
            <person name="Horton D.L."/>
            <person name="Alikhan N.F."/>
            <person name="Baker D."/>
            <person name="Gharbi K."/>
            <person name="Hall N."/>
            <person name="Watson M."/>
            <person name="Adriaenssens E.M."/>
            <person name="Foster-Nyarko E."/>
            <person name="Jarju S."/>
            <person name="Secka A."/>
            <person name="Antonio M."/>
            <person name="Oren A."/>
            <person name="Chaudhuri R.R."/>
            <person name="La Ragione R."/>
            <person name="Hildebrand F."/>
            <person name="Pallen M.J."/>
        </authorList>
    </citation>
    <scope>NUCLEOTIDE SEQUENCE</scope>
    <source>
        <strain evidence="4">ChiHecec3B27-6122</strain>
    </source>
</reference>
<protein>
    <submittedName>
        <fullName evidence="4">Peptidylprolyl isomerase</fullName>
    </submittedName>
</protein>
<dbReference type="SUPFAM" id="SSF54534">
    <property type="entry name" value="FKBP-like"/>
    <property type="match status" value="1"/>
</dbReference>
<accession>A0A9D1K949</accession>
<dbReference type="InterPro" id="IPR050245">
    <property type="entry name" value="PrsA_foldase"/>
</dbReference>
<dbReference type="GO" id="GO:0003755">
    <property type="term" value="F:peptidyl-prolyl cis-trans isomerase activity"/>
    <property type="evidence" value="ECO:0007669"/>
    <property type="project" value="UniProtKB-KW"/>
</dbReference>